<dbReference type="Proteomes" id="UP001182556">
    <property type="component" value="Unassembled WGS sequence"/>
</dbReference>
<dbReference type="AlphaFoldDB" id="A0AAD9FQA0"/>
<protein>
    <recommendedName>
        <fullName evidence="11">Palmitoyltransferase</fullName>
        <ecNumber evidence="11">2.3.1.225</ecNumber>
    </recommendedName>
</protein>
<evidence type="ECO:0000256" key="3">
    <source>
        <dbReference type="ARBA" id="ARBA00022679"/>
    </source>
</evidence>
<dbReference type="GO" id="GO:0006612">
    <property type="term" value="P:protein targeting to membrane"/>
    <property type="evidence" value="ECO:0007669"/>
    <property type="project" value="TreeGrafter"/>
</dbReference>
<dbReference type="PANTHER" id="PTHR22883">
    <property type="entry name" value="ZINC FINGER DHHC DOMAIN CONTAINING PROTEIN"/>
    <property type="match status" value="1"/>
</dbReference>
<keyword evidence="6 11" id="KW-0472">Membrane</keyword>
<evidence type="ECO:0000256" key="8">
    <source>
        <dbReference type="ARBA" id="ARBA00023288"/>
    </source>
</evidence>
<keyword evidence="14" id="KW-1185">Reference proteome</keyword>
<keyword evidence="8" id="KW-0449">Lipoprotein</keyword>
<evidence type="ECO:0000256" key="11">
    <source>
        <dbReference type="RuleBase" id="RU079119"/>
    </source>
</evidence>
<keyword evidence="4 11" id="KW-0812">Transmembrane</keyword>
<sequence length="405" mass="44971">MPRPTWWISQVIPPALLTYFGRTLYICFNEIGPSYLSAALGYRSLGRIYSLTSLILIPSISILFLKLYFLPSNQSLPPRHPPASITRKSVVFECLSPAETKAVREANDMGGDDDDGEPLVNRCWRGKCGGRWKPARARHCSECGVCRMGFDHHCSFFANCLTAPHIPTFMCLLAWTPPTIVSLSSPLYAPLSRRAVQAFRLSRTDEAIRTWWYGWPWSWVVTGGPVGRYVGGITLGWKQLDRVDGGGMMRLEVGILVGVGVCLALITTALGVATARVIMDGHLTIDRERARSLARATDAVNALRKAGKPVPPETLQAMDRWVDKRYFWAPYPAAPNGGRVVEYAGQPGPYDRGRRGNWELIMGKGVGWIFPWTAMRRGIDVETALNWPLSETALERLGLTSPTAH</sequence>
<evidence type="ECO:0000256" key="4">
    <source>
        <dbReference type="ARBA" id="ARBA00022692"/>
    </source>
</evidence>
<evidence type="ECO:0000256" key="6">
    <source>
        <dbReference type="ARBA" id="ARBA00023136"/>
    </source>
</evidence>
<comment type="caution">
    <text evidence="13">The sequence shown here is derived from an EMBL/GenBank/DDBJ whole genome shotgun (WGS) entry which is preliminary data.</text>
</comment>
<reference evidence="13" key="1">
    <citation type="submission" date="2023-02" db="EMBL/GenBank/DDBJ databases">
        <title>Identification and recombinant expression of a fungal hydrolase from Papiliotrema laurentii that hydrolyzes apple cutin and clears colloidal polyester polyurethane.</title>
        <authorList>
            <consortium name="DOE Joint Genome Institute"/>
            <person name="Roman V.A."/>
            <person name="Bojanowski C."/>
            <person name="Crable B.R."/>
            <person name="Wagner D.N."/>
            <person name="Hung C.S."/>
            <person name="Nadeau L.J."/>
            <person name="Schratz L."/>
            <person name="Haridas S."/>
            <person name="Pangilinan J."/>
            <person name="Lipzen A."/>
            <person name="Na H."/>
            <person name="Yan M."/>
            <person name="Ng V."/>
            <person name="Grigoriev I.V."/>
            <person name="Spatafora J.W."/>
            <person name="Barlow D."/>
            <person name="Biffinger J."/>
            <person name="Kelley-Loughnane N."/>
            <person name="Varaljay V.A."/>
            <person name="Crookes-Goodson W.J."/>
        </authorList>
    </citation>
    <scope>NUCLEOTIDE SEQUENCE</scope>
    <source>
        <strain evidence="13">5307AH</strain>
    </source>
</reference>
<keyword evidence="3 11" id="KW-0808">Transferase</keyword>
<dbReference type="PANTHER" id="PTHR22883:SF301">
    <property type="entry name" value="PALMITOYLTRANSFERASE ZDHHC12"/>
    <property type="match status" value="1"/>
</dbReference>
<proteinExistence type="inferred from homology"/>
<dbReference type="EMBL" id="JAODAN010000009">
    <property type="protein sequence ID" value="KAK1922047.1"/>
    <property type="molecule type" value="Genomic_DNA"/>
</dbReference>
<gene>
    <name evidence="13" type="ORF">DB88DRAFT_496944</name>
</gene>
<evidence type="ECO:0000256" key="1">
    <source>
        <dbReference type="ARBA" id="ARBA00004127"/>
    </source>
</evidence>
<comment type="catalytic activity">
    <reaction evidence="10 11">
        <text>L-cysteinyl-[protein] + hexadecanoyl-CoA = S-hexadecanoyl-L-cysteinyl-[protein] + CoA</text>
        <dbReference type="Rhea" id="RHEA:36683"/>
        <dbReference type="Rhea" id="RHEA-COMP:10131"/>
        <dbReference type="Rhea" id="RHEA-COMP:11032"/>
        <dbReference type="ChEBI" id="CHEBI:29950"/>
        <dbReference type="ChEBI" id="CHEBI:57287"/>
        <dbReference type="ChEBI" id="CHEBI:57379"/>
        <dbReference type="ChEBI" id="CHEBI:74151"/>
        <dbReference type="EC" id="2.3.1.225"/>
    </reaction>
</comment>
<evidence type="ECO:0000256" key="7">
    <source>
        <dbReference type="ARBA" id="ARBA00023139"/>
    </source>
</evidence>
<dbReference type="InterPro" id="IPR001594">
    <property type="entry name" value="Palmitoyltrfase_DHHC"/>
</dbReference>
<accession>A0AAD9FQA0</accession>
<feature type="transmembrane region" description="Helical" evidence="11">
    <location>
        <begin position="6"/>
        <end position="28"/>
    </location>
</feature>
<feature type="domain" description="Palmitoyltransferase DHHC" evidence="12">
    <location>
        <begin position="131"/>
        <end position="176"/>
    </location>
</feature>
<dbReference type="EC" id="2.3.1.225" evidence="11"/>
<comment type="domain">
    <text evidence="11">The DHHC domain is required for palmitoyltransferase activity.</text>
</comment>
<evidence type="ECO:0000313" key="14">
    <source>
        <dbReference type="Proteomes" id="UP001182556"/>
    </source>
</evidence>
<evidence type="ECO:0000259" key="12">
    <source>
        <dbReference type="Pfam" id="PF01529"/>
    </source>
</evidence>
<evidence type="ECO:0000256" key="5">
    <source>
        <dbReference type="ARBA" id="ARBA00022989"/>
    </source>
</evidence>
<organism evidence="13 14">
    <name type="scientific">Papiliotrema laurentii</name>
    <name type="common">Cryptococcus laurentii</name>
    <dbReference type="NCBI Taxonomy" id="5418"/>
    <lineage>
        <taxon>Eukaryota</taxon>
        <taxon>Fungi</taxon>
        <taxon>Dikarya</taxon>
        <taxon>Basidiomycota</taxon>
        <taxon>Agaricomycotina</taxon>
        <taxon>Tremellomycetes</taxon>
        <taxon>Tremellales</taxon>
        <taxon>Rhynchogastremaceae</taxon>
        <taxon>Papiliotrema</taxon>
    </lineage>
</organism>
<evidence type="ECO:0000256" key="10">
    <source>
        <dbReference type="ARBA" id="ARBA00048048"/>
    </source>
</evidence>
<feature type="transmembrane region" description="Helical" evidence="11">
    <location>
        <begin position="253"/>
        <end position="279"/>
    </location>
</feature>
<dbReference type="GO" id="GO:0019706">
    <property type="term" value="F:protein-cysteine S-palmitoyltransferase activity"/>
    <property type="evidence" value="ECO:0007669"/>
    <property type="project" value="UniProtKB-EC"/>
</dbReference>
<name>A0AAD9FQA0_PAPLA</name>
<dbReference type="GO" id="GO:0005794">
    <property type="term" value="C:Golgi apparatus"/>
    <property type="evidence" value="ECO:0007669"/>
    <property type="project" value="TreeGrafter"/>
</dbReference>
<comment type="similarity">
    <text evidence="2 11">Belongs to the DHHC palmitoyltransferase family.</text>
</comment>
<dbReference type="Pfam" id="PF01529">
    <property type="entry name" value="DHHC"/>
    <property type="match status" value="1"/>
</dbReference>
<evidence type="ECO:0000256" key="2">
    <source>
        <dbReference type="ARBA" id="ARBA00008574"/>
    </source>
</evidence>
<keyword evidence="5 11" id="KW-1133">Transmembrane helix</keyword>
<dbReference type="PROSITE" id="PS50216">
    <property type="entry name" value="DHHC"/>
    <property type="match status" value="1"/>
</dbReference>
<keyword evidence="9 11" id="KW-0012">Acyltransferase</keyword>
<dbReference type="GO" id="GO:0005783">
    <property type="term" value="C:endoplasmic reticulum"/>
    <property type="evidence" value="ECO:0007669"/>
    <property type="project" value="TreeGrafter"/>
</dbReference>
<dbReference type="InterPro" id="IPR039859">
    <property type="entry name" value="PFA4/ZDH16/20/ERF2-like"/>
</dbReference>
<feature type="transmembrane region" description="Helical" evidence="11">
    <location>
        <begin position="48"/>
        <end position="69"/>
    </location>
</feature>
<keyword evidence="7" id="KW-0564">Palmitate</keyword>
<comment type="subcellular location">
    <subcellularLocation>
        <location evidence="1">Endomembrane system</location>
        <topology evidence="1">Multi-pass membrane protein</topology>
    </subcellularLocation>
</comment>
<evidence type="ECO:0000313" key="13">
    <source>
        <dbReference type="EMBL" id="KAK1922047.1"/>
    </source>
</evidence>
<evidence type="ECO:0000256" key="9">
    <source>
        <dbReference type="ARBA" id="ARBA00023315"/>
    </source>
</evidence>